<name>T0SIL2_SAPDV</name>
<accession>T0SIL2</accession>
<dbReference type="Proteomes" id="UP000030762">
    <property type="component" value="Unassembled WGS sequence"/>
</dbReference>
<sequence>MVSLTPSSTKDLFALPMALRRYLHKHAEVTETSTFAQRKRNRHIEYASSNAGAAHMCSLDGHVASIVGFAIVMQRPAYEVDFGAVKVIENVCLESVDEVYRD</sequence>
<keyword evidence="2" id="KW-1185">Reference proteome</keyword>
<reference evidence="1 2" key="1">
    <citation type="submission" date="2012-04" db="EMBL/GenBank/DDBJ databases">
        <title>The Genome Sequence of Saprolegnia declina VS20.</title>
        <authorList>
            <consortium name="The Broad Institute Genome Sequencing Platform"/>
            <person name="Russ C."/>
            <person name="Nusbaum C."/>
            <person name="Tyler B."/>
            <person name="van West P."/>
            <person name="Dieguez-Uribeondo J."/>
            <person name="de Bruijn I."/>
            <person name="Tripathy S."/>
            <person name="Jiang R."/>
            <person name="Young S.K."/>
            <person name="Zeng Q."/>
            <person name="Gargeya S."/>
            <person name="Fitzgerald M."/>
            <person name="Haas B."/>
            <person name="Abouelleil A."/>
            <person name="Alvarado L."/>
            <person name="Arachchi H.M."/>
            <person name="Berlin A."/>
            <person name="Chapman S.B."/>
            <person name="Goldberg J."/>
            <person name="Griggs A."/>
            <person name="Gujja S."/>
            <person name="Hansen M."/>
            <person name="Howarth C."/>
            <person name="Imamovic A."/>
            <person name="Larimer J."/>
            <person name="McCowen C."/>
            <person name="Montmayeur A."/>
            <person name="Murphy C."/>
            <person name="Neiman D."/>
            <person name="Pearson M."/>
            <person name="Priest M."/>
            <person name="Roberts A."/>
            <person name="Saif S."/>
            <person name="Shea T."/>
            <person name="Sisk P."/>
            <person name="Sykes S."/>
            <person name="Wortman J."/>
            <person name="Nusbaum C."/>
            <person name="Birren B."/>
        </authorList>
    </citation>
    <scope>NUCLEOTIDE SEQUENCE [LARGE SCALE GENOMIC DNA]</scope>
    <source>
        <strain evidence="1 2">VS20</strain>
    </source>
</reference>
<dbReference type="GeneID" id="19941230"/>
<protein>
    <submittedName>
        <fullName evidence="1">Uncharacterized protein</fullName>
    </submittedName>
</protein>
<dbReference type="EMBL" id="JH767132">
    <property type="protein sequence ID" value="EQC42782.1"/>
    <property type="molecule type" value="Genomic_DNA"/>
</dbReference>
<dbReference type="VEuPathDB" id="FungiDB:SDRG_00503"/>
<organism evidence="1 2">
    <name type="scientific">Saprolegnia diclina (strain VS20)</name>
    <dbReference type="NCBI Taxonomy" id="1156394"/>
    <lineage>
        <taxon>Eukaryota</taxon>
        <taxon>Sar</taxon>
        <taxon>Stramenopiles</taxon>
        <taxon>Oomycota</taxon>
        <taxon>Saprolegniomycetes</taxon>
        <taxon>Saprolegniales</taxon>
        <taxon>Saprolegniaceae</taxon>
        <taxon>Saprolegnia</taxon>
    </lineage>
</organism>
<evidence type="ECO:0000313" key="2">
    <source>
        <dbReference type="Proteomes" id="UP000030762"/>
    </source>
</evidence>
<dbReference type="OrthoDB" id="6119954at2759"/>
<dbReference type="InParanoid" id="T0SIL2"/>
<gene>
    <name evidence="1" type="ORF">SDRG_00503</name>
</gene>
<proteinExistence type="predicted"/>
<dbReference type="RefSeq" id="XP_008604205.1">
    <property type="nucleotide sequence ID" value="XM_008605983.1"/>
</dbReference>
<evidence type="ECO:0000313" key="1">
    <source>
        <dbReference type="EMBL" id="EQC42782.1"/>
    </source>
</evidence>
<dbReference type="AlphaFoldDB" id="T0SIL2"/>